<name>A0A145VRJ2_9ENTR</name>
<dbReference type="Proteomes" id="UP000076205">
    <property type="component" value="Unassembled WGS sequence"/>
</dbReference>
<dbReference type="EMBL" id="NMVR01000046">
    <property type="protein sequence ID" value="PJG37274.1"/>
    <property type="molecule type" value="Genomic_DNA"/>
</dbReference>
<reference evidence="1" key="3">
    <citation type="journal article" date="2018" name="Antimicrob. Agents Chemother.">
        <title>Molecular Characterization of IMP-1-Producing Enterobacter cloacae Complex Isolates in Tokyo.</title>
        <authorList>
            <person name="Aoki K."/>
            <person name="Harada S."/>
            <person name="Yahara K."/>
            <person name="Ishii Y."/>
            <person name="Motooka D."/>
            <person name="Nakamura S."/>
            <person name="Akeda Y."/>
            <person name="Iida T."/>
            <person name="Tomono K."/>
            <person name="Iwata S."/>
            <person name="Moriya K."/>
            <person name="Tateda K."/>
        </authorList>
    </citation>
    <scope>NUCLEOTIDE SEQUENCE</scope>
    <source>
        <strain evidence="1">TUM10695</strain>
        <plasmid evidence="1">pMTY10695_IncFIB</plasmid>
    </source>
</reference>
<dbReference type="Proteomes" id="UP000231328">
    <property type="component" value="Unassembled WGS sequence"/>
</dbReference>
<gene>
    <name evidence="3" type="ORF">CGZ54_23615</name>
    <name evidence="2" type="ORF">SAMEA2273352_04332</name>
    <name evidence="1" type="ORF">TUM10695_00114</name>
</gene>
<evidence type="ECO:0000313" key="1">
    <source>
        <dbReference type="EMBL" id="BBA25816.1"/>
    </source>
</evidence>
<accession>A0A145VRJ2</accession>
<dbReference type="EMBL" id="FJYW01000012">
    <property type="protein sequence ID" value="CZY18612.1"/>
    <property type="molecule type" value="Genomic_DNA"/>
</dbReference>
<evidence type="ECO:0000313" key="4">
    <source>
        <dbReference type="Proteomes" id="UP000076205"/>
    </source>
</evidence>
<proteinExistence type="predicted"/>
<dbReference type="EMBL" id="AP018351">
    <property type="protein sequence ID" value="BBA25816.1"/>
    <property type="molecule type" value="Genomic_DNA"/>
</dbReference>
<dbReference type="Pfam" id="PF09669">
    <property type="entry name" value="Phage_pRha"/>
    <property type="match status" value="1"/>
</dbReference>
<dbReference type="GeneID" id="93202031"/>
<evidence type="ECO:0000313" key="2">
    <source>
        <dbReference type="EMBL" id="CZY18612.1"/>
    </source>
</evidence>
<accession>A0A286NYM1</accession>
<evidence type="ECO:0000313" key="5">
    <source>
        <dbReference type="Proteomes" id="UP000231328"/>
    </source>
</evidence>
<geneLocation type="plasmid" evidence="1">
    <name>pMTY10695_IncFIB</name>
</geneLocation>
<evidence type="ECO:0000313" key="3">
    <source>
        <dbReference type="EMBL" id="PJG37274.1"/>
    </source>
</evidence>
<protein>
    <submittedName>
        <fullName evidence="2">Uncharacterized phage-encoded protein</fullName>
    </submittedName>
</protein>
<reference evidence="2 4" key="1">
    <citation type="submission" date="2016-03" db="EMBL/GenBank/DDBJ databases">
        <authorList>
            <consortium name="Pathogen Informatics"/>
        </authorList>
    </citation>
    <scope>NUCLEOTIDE SEQUENCE [LARGE SCALE GENOMIC DNA]</scope>
    <source>
        <strain evidence="4">e1424</strain>
        <strain evidence="2">E1424</strain>
    </source>
</reference>
<sequence length="280" mass="31534">MFEMTTLSIPGVLPDRPLMSSKEISKLTGKRHSDILRDIRSVLNELYADDYHNAKLRYEKNQLLTIVEGIVVNIDYRGMEGEYMLDRKHTDVLITGYSLKYRAAVIERWHELEMSVSSGALYGAYPSIPETFSEALRLAADLEEQRADLERKLSVARPKAILMDTICGTADELYGLNEAGRILGTSGAVLGALMDSLGDVYVKRKYTTVNRQFLKIFIDRGYGKNVVIGNGRNQAKFTFKGLCFAAVKLIAAGKITASAIEYEPCREHVEREMKESKRLH</sequence>
<dbReference type="InterPro" id="IPR014054">
    <property type="entry name" value="Phage_regulatory_Rha"/>
</dbReference>
<reference evidence="3 5" key="2">
    <citation type="submission" date="2017-07" db="EMBL/GenBank/DDBJ databases">
        <title>Draft genome sequence of Enterobacter cloacae ST128, a clinical strain coproducing KPC-2 and NDM-1 carbapenemases.</title>
        <authorList>
            <person name="Li X."/>
        </authorList>
    </citation>
    <scope>NUCLEOTIDE SEQUENCE [LARGE SCALE GENOMIC DNA]</scope>
    <source>
        <strain evidence="3 5">HBY</strain>
    </source>
</reference>
<dbReference type="RefSeq" id="WP_000462606.1">
    <property type="nucleotide sequence ID" value="NZ_AP025766.1"/>
</dbReference>
<keyword evidence="1" id="KW-0614">Plasmid</keyword>
<organism evidence="1">
    <name type="scientific">Enterobacter hormaechei</name>
    <dbReference type="NCBI Taxonomy" id="158836"/>
    <lineage>
        <taxon>Bacteria</taxon>
        <taxon>Pseudomonadati</taxon>
        <taxon>Pseudomonadota</taxon>
        <taxon>Gammaproteobacteria</taxon>
        <taxon>Enterobacterales</taxon>
        <taxon>Enterobacteriaceae</taxon>
        <taxon>Enterobacter</taxon>
        <taxon>Enterobacter cloacae complex</taxon>
    </lineage>
</organism>
<dbReference type="AlphaFoldDB" id="A0A145VRJ2"/>